<feature type="non-terminal residue" evidence="3">
    <location>
        <position position="1"/>
    </location>
</feature>
<dbReference type="GO" id="GO:0009507">
    <property type="term" value="C:chloroplast"/>
    <property type="evidence" value="ECO:0007669"/>
    <property type="project" value="TreeGrafter"/>
</dbReference>
<feature type="domain" description="AMP-dependent synthetase/ligase" evidence="2">
    <location>
        <begin position="11"/>
        <end position="73"/>
    </location>
</feature>
<keyword evidence="1" id="KW-0812">Transmembrane</keyword>
<dbReference type="GO" id="GO:0030497">
    <property type="term" value="P:fatty acid elongation"/>
    <property type="evidence" value="ECO:0007669"/>
    <property type="project" value="TreeGrafter"/>
</dbReference>
<dbReference type="GO" id="GO:0008922">
    <property type="term" value="F:long-chain fatty acid [acyl-carrier-protein] ligase activity"/>
    <property type="evidence" value="ECO:0007669"/>
    <property type="project" value="TreeGrafter"/>
</dbReference>
<keyword evidence="1" id="KW-1133">Transmembrane helix</keyword>
<gene>
    <name evidence="3" type="primary">AAE16_2</name>
    <name evidence="3" type="ORF">CFP56_016438</name>
</gene>
<comment type="caution">
    <text evidence="3">The sequence shown here is derived from an EMBL/GenBank/DDBJ whole genome shotgun (WGS) entry which is preliminary data.</text>
</comment>
<keyword evidence="1" id="KW-0472">Membrane</keyword>
<dbReference type="SUPFAM" id="SSF56801">
    <property type="entry name" value="Acetyl-CoA synthetase-like"/>
    <property type="match status" value="1"/>
</dbReference>
<evidence type="ECO:0000256" key="1">
    <source>
        <dbReference type="SAM" id="Phobius"/>
    </source>
</evidence>
<dbReference type="AlphaFoldDB" id="A0AAW0KNP9"/>
<dbReference type="InterPro" id="IPR052987">
    <property type="entry name" value="Chloroplast_AMP-bd_Enzymes"/>
</dbReference>
<reference evidence="3 4" key="1">
    <citation type="journal article" date="2018" name="Sci. Data">
        <title>The draft genome sequence of cork oak.</title>
        <authorList>
            <person name="Ramos A.M."/>
            <person name="Usie A."/>
            <person name="Barbosa P."/>
            <person name="Barros P.M."/>
            <person name="Capote T."/>
            <person name="Chaves I."/>
            <person name="Simoes F."/>
            <person name="Abreu I."/>
            <person name="Carrasquinho I."/>
            <person name="Faro C."/>
            <person name="Guimaraes J.B."/>
            <person name="Mendonca D."/>
            <person name="Nobrega F."/>
            <person name="Rodrigues L."/>
            <person name="Saibo N.J.M."/>
            <person name="Varela M.C."/>
            <person name="Egas C."/>
            <person name="Matos J."/>
            <person name="Miguel C.M."/>
            <person name="Oliveira M.M."/>
            <person name="Ricardo C.P."/>
            <person name="Goncalves S."/>
        </authorList>
    </citation>
    <scope>NUCLEOTIDE SEQUENCE [LARGE SCALE GENOMIC DNA]</scope>
    <source>
        <strain evidence="4">cv. HL8</strain>
    </source>
</reference>
<dbReference type="Pfam" id="PF00501">
    <property type="entry name" value="AMP-binding"/>
    <property type="match status" value="1"/>
</dbReference>
<dbReference type="PANTHER" id="PTHR43813">
    <property type="entry name" value="ACYL-ACTIVATING ENZYME 16, CHLOROPLASTIC-RELATED"/>
    <property type="match status" value="1"/>
</dbReference>
<organism evidence="3 4">
    <name type="scientific">Quercus suber</name>
    <name type="common">Cork oak</name>
    <dbReference type="NCBI Taxonomy" id="58331"/>
    <lineage>
        <taxon>Eukaryota</taxon>
        <taxon>Viridiplantae</taxon>
        <taxon>Streptophyta</taxon>
        <taxon>Embryophyta</taxon>
        <taxon>Tracheophyta</taxon>
        <taxon>Spermatophyta</taxon>
        <taxon>Magnoliopsida</taxon>
        <taxon>eudicotyledons</taxon>
        <taxon>Gunneridae</taxon>
        <taxon>Pentapetalae</taxon>
        <taxon>rosids</taxon>
        <taxon>fabids</taxon>
        <taxon>Fagales</taxon>
        <taxon>Fagaceae</taxon>
        <taxon>Quercus</taxon>
    </lineage>
</organism>
<dbReference type="InterPro" id="IPR042099">
    <property type="entry name" value="ANL_N_sf"/>
</dbReference>
<evidence type="ECO:0000259" key="2">
    <source>
        <dbReference type="Pfam" id="PF00501"/>
    </source>
</evidence>
<sequence>IKNLWDIVPAEVGDRFLSMLPPWHAYERACEYFIFTHGVEQVYTTVRNLKDDLQRYQPHYIISVPLVYETLYRYVLFLGIILILVHHHSNILYIHQVMHGWWKLLALCVISIHKTES</sequence>
<keyword evidence="4" id="KW-1185">Reference proteome</keyword>
<accession>A0AAW0KNP9</accession>
<feature type="transmembrane region" description="Helical" evidence="1">
    <location>
        <begin position="74"/>
        <end position="94"/>
    </location>
</feature>
<dbReference type="PANTHER" id="PTHR43813:SF1">
    <property type="entry name" value="ACYL-ACTIVATING ENZYME 16, CHLOROPLASTIC-RELATED"/>
    <property type="match status" value="1"/>
</dbReference>
<dbReference type="EMBL" id="PKMF04000258">
    <property type="protein sequence ID" value="KAK7840589.1"/>
    <property type="molecule type" value="Genomic_DNA"/>
</dbReference>
<evidence type="ECO:0000313" key="3">
    <source>
        <dbReference type="EMBL" id="KAK7840589.1"/>
    </source>
</evidence>
<name>A0AAW0KNP9_QUESU</name>
<dbReference type="Gene3D" id="3.40.50.12780">
    <property type="entry name" value="N-terminal domain of ligase-like"/>
    <property type="match status" value="1"/>
</dbReference>
<proteinExistence type="predicted"/>
<dbReference type="Proteomes" id="UP000237347">
    <property type="component" value="Unassembled WGS sequence"/>
</dbReference>
<dbReference type="InterPro" id="IPR000873">
    <property type="entry name" value="AMP-dep_synth/lig_dom"/>
</dbReference>
<evidence type="ECO:0000313" key="4">
    <source>
        <dbReference type="Proteomes" id="UP000237347"/>
    </source>
</evidence>
<protein>
    <submittedName>
        <fullName evidence="3">Acyl-activating enzyme 16</fullName>
    </submittedName>
</protein>